<dbReference type="GO" id="GO:0009253">
    <property type="term" value="P:peptidoglycan catabolic process"/>
    <property type="evidence" value="ECO:0007669"/>
    <property type="project" value="InterPro"/>
</dbReference>
<feature type="region of interest" description="Disordered" evidence="1">
    <location>
        <begin position="1"/>
        <end position="28"/>
    </location>
</feature>
<gene>
    <name evidence="3" type="ORF">GCM10025875_16070</name>
</gene>
<feature type="domain" description="N-acetylmuramoyl-L-alanine amidase" evidence="2">
    <location>
        <begin position="29"/>
        <end position="166"/>
    </location>
</feature>
<dbReference type="GO" id="GO:0008745">
    <property type="term" value="F:N-acetylmuramoyl-L-alanine amidase activity"/>
    <property type="evidence" value="ECO:0007669"/>
    <property type="project" value="InterPro"/>
</dbReference>
<proteinExistence type="predicted"/>
<organism evidence="3 4">
    <name type="scientific">Litorihabitans aurantiacus</name>
    <dbReference type="NCBI Taxonomy" id="1930061"/>
    <lineage>
        <taxon>Bacteria</taxon>
        <taxon>Bacillati</taxon>
        <taxon>Actinomycetota</taxon>
        <taxon>Actinomycetes</taxon>
        <taxon>Micrococcales</taxon>
        <taxon>Beutenbergiaceae</taxon>
        <taxon>Litorihabitans</taxon>
    </lineage>
</organism>
<accession>A0AA38CTT9</accession>
<dbReference type="InterPro" id="IPR036505">
    <property type="entry name" value="Amidase/PGRP_sf"/>
</dbReference>
<dbReference type="Gene3D" id="3.40.80.10">
    <property type="entry name" value="Peptidoglycan recognition protein-like"/>
    <property type="match status" value="1"/>
</dbReference>
<evidence type="ECO:0000313" key="3">
    <source>
        <dbReference type="EMBL" id="GMA31615.1"/>
    </source>
</evidence>
<evidence type="ECO:0000256" key="1">
    <source>
        <dbReference type="SAM" id="MobiDB-lite"/>
    </source>
</evidence>
<comment type="caution">
    <text evidence="3">The sequence shown here is derived from an EMBL/GenBank/DDBJ whole genome shotgun (WGS) entry which is preliminary data.</text>
</comment>
<name>A0AA38CTT9_9MICO</name>
<dbReference type="RefSeq" id="WP_284250411.1">
    <property type="nucleotide sequence ID" value="NZ_BSUM01000001.1"/>
</dbReference>
<dbReference type="AlphaFoldDB" id="A0AA38CTT9"/>
<reference evidence="3" key="1">
    <citation type="journal article" date="2014" name="Int. J. Syst. Evol. Microbiol.">
        <title>Complete genome sequence of Corynebacterium casei LMG S-19264T (=DSM 44701T), isolated from a smear-ripened cheese.</title>
        <authorList>
            <consortium name="US DOE Joint Genome Institute (JGI-PGF)"/>
            <person name="Walter F."/>
            <person name="Albersmeier A."/>
            <person name="Kalinowski J."/>
            <person name="Ruckert C."/>
        </authorList>
    </citation>
    <scope>NUCLEOTIDE SEQUENCE</scope>
    <source>
        <strain evidence="3">NBRC 112290</strain>
    </source>
</reference>
<keyword evidence="4" id="KW-1185">Reference proteome</keyword>
<protein>
    <recommendedName>
        <fullName evidence="2">N-acetylmuramoyl-L-alanine amidase domain-containing protein</fullName>
    </recommendedName>
</protein>
<reference evidence="3" key="2">
    <citation type="submission" date="2023-02" db="EMBL/GenBank/DDBJ databases">
        <authorList>
            <person name="Sun Q."/>
            <person name="Mori K."/>
        </authorList>
    </citation>
    <scope>NUCLEOTIDE SEQUENCE</scope>
    <source>
        <strain evidence="3">NBRC 112290</strain>
    </source>
</reference>
<dbReference type="Pfam" id="PF01510">
    <property type="entry name" value="Amidase_2"/>
    <property type="match status" value="1"/>
</dbReference>
<dbReference type="SUPFAM" id="SSF55846">
    <property type="entry name" value="N-acetylmuramoyl-L-alanine amidase-like"/>
    <property type="match status" value="1"/>
</dbReference>
<evidence type="ECO:0000259" key="2">
    <source>
        <dbReference type="Pfam" id="PF01510"/>
    </source>
</evidence>
<dbReference type="EMBL" id="BSUM01000001">
    <property type="protein sequence ID" value="GMA31615.1"/>
    <property type="molecule type" value="Genomic_DNA"/>
</dbReference>
<evidence type="ECO:0000313" key="4">
    <source>
        <dbReference type="Proteomes" id="UP001157161"/>
    </source>
</evidence>
<dbReference type="InterPro" id="IPR002502">
    <property type="entry name" value="Amidase_domain"/>
</dbReference>
<sequence>MTFFQDHSQKRAQWQPKRRNGATASGTTVIHTYEAPAGRTARQGADYFLTRDNPASYHYLCDALGGALQLAPWSAETWHDTASNNWSVGISMMTRAADWPDLTDEQRDHLVHGAALGAHRYSRWRVSQGLAPVPARRITREQAMRREAGFIEHGEMDPGRRSDPGKHFPWEQFLTYFRRLESGTNPSEEDDMSQADVEQVNDYLDQRIKDLFGTQTLRQIVAEEVDRAGGNITRYTDRRVTDLHRESFKRRDEVGRYLDHVAAAAVGQVLAGIKAVPGVDAAAIERAGDEAVSRISEALSGMTAKVVLDLPEHTKD</sequence>
<dbReference type="Proteomes" id="UP001157161">
    <property type="component" value="Unassembled WGS sequence"/>
</dbReference>